<reference evidence="2 3" key="1">
    <citation type="journal article" date="2014" name="Curr. Biol.">
        <title>The genome of the clonal raider ant Cerapachys biroi.</title>
        <authorList>
            <person name="Oxley P.R."/>
            <person name="Ji L."/>
            <person name="Fetter-Pruneda I."/>
            <person name="McKenzie S.K."/>
            <person name="Li C."/>
            <person name="Hu H."/>
            <person name="Zhang G."/>
            <person name="Kronauer D.J."/>
        </authorList>
    </citation>
    <scope>NUCLEOTIDE SEQUENCE [LARGE SCALE GENOMIC DNA]</scope>
</reference>
<dbReference type="AlphaFoldDB" id="A0A026WST4"/>
<evidence type="ECO:0000313" key="3">
    <source>
        <dbReference type="Proteomes" id="UP000053097"/>
    </source>
</evidence>
<proteinExistence type="predicted"/>
<feature type="region of interest" description="Disordered" evidence="1">
    <location>
        <begin position="1"/>
        <end position="25"/>
    </location>
</feature>
<gene>
    <name evidence="2" type="ORF">X777_01867</name>
</gene>
<feature type="compositionally biased region" description="Basic residues" evidence="1">
    <location>
        <begin position="1"/>
        <end position="11"/>
    </location>
</feature>
<protein>
    <submittedName>
        <fullName evidence="2">Uncharacterized protein</fullName>
    </submittedName>
</protein>
<organism evidence="2 3">
    <name type="scientific">Ooceraea biroi</name>
    <name type="common">Clonal raider ant</name>
    <name type="synonym">Cerapachys biroi</name>
    <dbReference type="NCBI Taxonomy" id="2015173"/>
    <lineage>
        <taxon>Eukaryota</taxon>
        <taxon>Metazoa</taxon>
        <taxon>Ecdysozoa</taxon>
        <taxon>Arthropoda</taxon>
        <taxon>Hexapoda</taxon>
        <taxon>Insecta</taxon>
        <taxon>Pterygota</taxon>
        <taxon>Neoptera</taxon>
        <taxon>Endopterygota</taxon>
        <taxon>Hymenoptera</taxon>
        <taxon>Apocrita</taxon>
        <taxon>Aculeata</taxon>
        <taxon>Formicoidea</taxon>
        <taxon>Formicidae</taxon>
        <taxon>Dorylinae</taxon>
        <taxon>Ooceraea</taxon>
    </lineage>
</organism>
<dbReference type="Proteomes" id="UP000053097">
    <property type="component" value="Unassembled WGS sequence"/>
</dbReference>
<keyword evidence="3" id="KW-1185">Reference proteome</keyword>
<accession>A0A026WST4</accession>
<evidence type="ECO:0000256" key="1">
    <source>
        <dbReference type="SAM" id="MobiDB-lite"/>
    </source>
</evidence>
<evidence type="ECO:0000313" key="2">
    <source>
        <dbReference type="EMBL" id="EZA58139.1"/>
    </source>
</evidence>
<name>A0A026WST4_OOCBI</name>
<dbReference type="EMBL" id="KK107132">
    <property type="protein sequence ID" value="EZA58139.1"/>
    <property type="molecule type" value="Genomic_DNA"/>
</dbReference>
<sequence length="69" mass="7390">MYKRFARRPHSRGSSAVEVEGVPEGVSRLRERGAGGWGRGGGGRRRDSFRAANPYAITSLCGNVGGVKE</sequence>